<name>A0A395HWW0_ASPHC</name>
<evidence type="ECO:0000256" key="2">
    <source>
        <dbReference type="ARBA" id="ARBA00023002"/>
    </source>
</evidence>
<protein>
    <recommendedName>
        <fullName evidence="6">Tat pathway signal sequence</fullName>
    </recommendedName>
</protein>
<dbReference type="RefSeq" id="XP_025551545.1">
    <property type="nucleotide sequence ID" value="XM_025696982.1"/>
</dbReference>
<evidence type="ECO:0000313" key="4">
    <source>
        <dbReference type="EMBL" id="RAL12391.1"/>
    </source>
</evidence>
<dbReference type="AlphaFoldDB" id="A0A395HWW0"/>
<gene>
    <name evidence="4" type="ORF">BO97DRAFT_424480</name>
</gene>
<evidence type="ECO:0000256" key="3">
    <source>
        <dbReference type="ARBA" id="ARBA00035112"/>
    </source>
</evidence>
<dbReference type="Pfam" id="PF11807">
    <property type="entry name" value="UstYa"/>
    <property type="match status" value="1"/>
</dbReference>
<proteinExistence type="inferred from homology"/>
<dbReference type="OrthoDB" id="3687641at2759"/>
<sequence length="238" mass="26492">MASSSIIKELPYQHLDPASEPDNPAAMLWSARSSTSLTSQGRAVVEGIRLFVALTLALTIGWVAGQRLSIASSQDGLLLPPGTIQTVWSHNYTFSQRPNPESEEAWRSLIPVGRGFVHHLELAPFISSISVFHQLHCLHAIVVSYHRAMEDVQIAKGQLVEDDYLNRTGTRMGPSHIQHCFEYLRQALICAADTNLEELDPDTRVTTGWGQVRQCRDYASVVAWAEKWANSSERDILS</sequence>
<dbReference type="STRING" id="1450537.A0A395HWW0"/>
<dbReference type="GO" id="GO:0043386">
    <property type="term" value="P:mycotoxin biosynthetic process"/>
    <property type="evidence" value="ECO:0007669"/>
    <property type="project" value="InterPro"/>
</dbReference>
<reference evidence="4 5" key="1">
    <citation type="submission" date="2018-02" db="EMBL/GenBank/DDBJ databases">
        <title>The genomes of Aspergillus section Nigri reveals drivers in fungal speciation.</title>
        <authorList>
            <consortium name="DOE Joint Genome Institute"/>
            <person name="Vesth T.C."/>
            <person name="Nybo J."/>
            <person name="Theobald S."/>
            <person name="Brandl J."/>
            <person name="Frisvad J.C."/>
            <person name="Nielsen K.F."/>
            <person name="Lyhne E.K."/>
            <person name="Kogle M.E."/>
            <person name="Kuo A."/>
            <person name="Riley R."/>
            <person name="Clum A."/>
            <person name="Nolan M."/>
            <person name="Lipzen A."/>
            <person name="Salamov A."/>
            <person name="Henrissat B."/>
            <person name="Wiebenga A."/>
            <person name="De vries R.P."/>
            <person name="Grigoriev I.V."/>
            <person name="Mortensen U.H."/>
            <person name="Andersen M.R."/>
            <person name="Baker S.E."/>
        </authorList>
    </citation>
    <scope>NUCLEOTIDE SEQUENCE [LARGE SCALE GENOMIC DNA]</scope>
    <source>
        <strain evidence="4 5">CBS 101889</strain>
    </source>
</reference>
<dbReference type="PANTHER" id="PTHR33365:SF11">
    <property type="entry name" value="TAT PATHWAY SIGNAL SEQUENCE"/>
    <property type="match status" value="1"/>
</dbReference>
<comment type="similarity">
    <text evidence="3">Belongs to the ustYa family.</text>
</comment>
<dbReference type="Proteomes" id="UP000248961">
    <property type="component" value="Unassembled WGS sequence"/>
</dbReference>
<dbReference type="InterPro" id="IPR021765">
    <property type="entry name" value="UstYa-like"/>
</dbReference>
<keyword evidence="2" id="KW-0560">Oxidoreductase</keyword>
<evidence type="ECO:0008006" key="6">
    <source>
        <dbReference type="Google" id="ProtNLM"/>
    </source>
</evidence>
<organism evidence="4 5">
    <name type="scientific">Aspergillus homomorphus (strain CBS 101889)</name>
    <dbReference type="NCBI Taxonomy" id="1450537"/>
    <lineage>
        <taxon>Eukaryota</taxon>
        <taxon>Fungi</taxon>
        <taxon>Dikarya</taxon>
        <taxon>Ascomycota</taxon>
        <taxon>Pezizomycotina</taxon>
        <taxon>Eurotiomycetes</taxon>
        <taxon>Eurotiomycetidae</taxon>
        <taxon>Eurotiales</taxon>
        <taxon>Aspergillaceae</taxon>
        <taxon>Aspergillus</taxon>
        <taxon>Aspergillus subgen. Circumdati</taxon>
    </lineage>
</organism>
<dbReference type="VEuPathDB" id="FungiDB:BO97DRAFT_424480"/>
<dbReference type="EMBL" id="KZ824283">
    <property type="protein sequence ID" value="RAL12391.1"/>
    <property type="molecule type" value="Genomic_DNA"/>
</dbReference>
<evidence type="ECO:0000256" key="1">
    <source>
        <dbReference type="ARBA" id="ARBA00004685"/>
    </source>
</evidence>
<accession>A0A395HWW0</accession>
<keyword evidence="5" id="KW-1185">Reference proteome</keyword>
<dbReference type="GeneID" id="37201271"/>
<dbReference type="PANTHER" id="PTHR33365">
    <property type="entry name" value="YALI0B05434P"/>
    <property type="match status" value="1"/>
</dbReference>
<dbReference type="GO" id="GO:0016491">
    <property type="term" value="F:oxidoreductase activity"/>
    <property type="evidence" value="ECO:0007669"/>
    <property type="project" value="UniProtKB-KW"/>
</dbReference>
<evidence type="ECO:0000313" key="5">
    <source>
        <dbReference type="Proteomes" id="UP000248961"/>
    </source>
</evidence>
<comment type="pathway">
    <text evidence="1">Mycotoxin biosynthesis.</text>
</comment>